<feature type="non-terminal residue" evidence="2">
    <location>
        <position position="1"/>
    </location>
</feature>
<organism evidence="2 3">
    <name type="scientific">Albula glossodonta</name>
    <name type="common">roundjaw bonefish</name>
    <dbReference type="NCBI Taxonomy" id="121402"/>
    <lineage>
        <taxon>Eukaryota</taxon>
        <taxon>Metazoa</taxon>
        <taxon>Chordata</taxon>
        <taxon>Craniata</taxon>
        <taxon>Vertebrata</taxon>
        <taxon>Euteleostomi</taxon>
        <taxon>Actinopterygii</taxon>
        <taxon>Neopterygii</taxon>
        <taxon>Teleostei</taxon>
        <taxon>Albuliformes</taxon>
        <taxon>Albulidae</taxon>
        <taxon>Albula</taxon>
    </lineage>
</organism>
<sequence>VPDSSPSSDRPEGGGAVKGPPTPAESRAAGVAKAEGATGSPEKTPRSDGKPETTPRTRATPPSPSPAGPKPPIQGAKPPLAARPAIPQKPRTSSSRSIDEGSDLPGGNVSPKTPVLPHPMKRALSDKERDGPGGVGSRVLAQEGRLLPWWAGSQPQLPQVILQTDCFYPRAPCPVPPPLCRFCVSVLICAHDHSLIHLSL</sequence>
<evidence type="ECO:0000313" key="3">
    <source>
        <dbReference type="Proteomes" id="UP000824540"/>
    </source>
</evidence>
<feature type="region of interest" description="Disordered" evidence="1">
    <location>
        <begin position="1"/>
        <end position="137"/>
    </location>
</feature>
<reference evidence="2" key="1">
    <citation type="thesis" date="2021" institute="BYU ScholarsArchive" country="Provo, UT, USA">
        <title>Applications of and Algorithms for Genome Assembly and Genomic Analyses with an Emphasis on Marine Teleosts.</title>
        <authorList>
            <person name="Pickett B.D."/>
        </authorList>
    </citation>
    <scope>NUCLEOTIDE SEQUENCE</scope>
    <source>
        <strain evidence="2">HI-2016</strain>
    </source>
</reference>
<name>A0A8T2NSM1_9TELE</name>
<dbReference type="EMBL" id="JAFBMS010000054">
    <property type="protein sequence ID" value="KAG9339347.1"/>
    <property type="molecule type" value="Genomic_DNA"/>
</dbReference>
<evidence type="ECO:0000313" key="2">
    <source>
        <dbReference type="EMBL" id="KAG9339347.1"/>
    </source>
</evidence>
<dbReference type="Proteomes" id="UP000824540">
    <property type="component" value="Unassembled WGS sequence"/>
</dbReference>
<keyword evidence="3" id="KW-1185">Reference proteome</keyword>
<accession>A0A8T2NSM1</accession>
<feature type="compositionally biased region" description="Basic and acidic residues" evidence="1">
    <location>
        <begin position="43"/>
        <end position="55"/>
    </location>
</feature>
<gene>
    <name evidence="2" type="ORF">JZ751_023739</name>
</gene>
<feature type="compositionally biased region" description="Pro residues" evidence="1">
    <location>
        <begin position="61"/>
        <end position="72"/>
    </location>
</feature>
<proteinExistence type="predicted"/>
<dbReference type="OrthoDB" id="18598at2759"/>
<protein>
    <submittedName>
        <fullName evidence="2">Uncharacterized protein</fullName>
    </submittedName>
</protein>
<evidence type="ECO:0000256" key="1">
    <source>
        <dbReference type="SAM" id="MobiDB-lite"/>
    </source>
</evidence>
<comment type="caution">
    <text evidence="2">The sequence shown here is derived from an EMBL/GenBank/DDBJ whole genome shotgun (WGS) entry which is preliminary data.</text>
</comment>
<dbReference type="AlphaFoldDB" id="A0A8T2NSM1"/>